<keyword evidence="3" id="KW-0732">Signal</keyword>
<dbReference type="Pfam" id="PF13407">
    <property type="entry name" value="Peripla_BP_4"/>
    <property type="match status" value="1"/>
</dbReference>
<dbReference type="GO" id="GO:0030313">
    <property type="term" value="C:cell envelope"/>
    <property type="evidence" value="ECO:0007669"/>
    <property type="project" value="UniProtKB-SubCell"/>
</dbReference>
<dbReference type="InterPro" id="IPR028082">
    <property type="entry name" value="Peripla_BP_I"/>
</dbReference>
<dbReference type="Proteomes" id="UP000247523">
    <property type="component" value="Unassembled WGS sequence"/>
</dbReference>
<dbReference type="AlphaFoldDB" id="A0A255I1Y0"/>
<evidence type="ECO:0000256" key="1">
    <source>
        <dbReference type="ARBA" id="ARBA00004196"/>
    </source>
</evidence>
<dbReference type="PANTHER" id="PTHR46847:SF1">
    <property type="entry name" value="D-ALLOSE-BINDING PERIPLASMIC PROTEIN-RELATED"/>
    <property type="match status" value="1"/>
</dbReference>
<reference evidence="5 8" key="2">
    <citation type="submission" date="2018-05" db="EMBL/GenBank/DDBJ databases">
        <title>Genomic Encyclopedia of Type Strains, Phase IV (KMG-IV): sequencing the most valuable type-strain genomes for metagenomic binning, comparative biology and taxonomic classification.</title>
        <authorList>
            <person name="Goeker M."/>
        </authorList>
    </citation>
    <scope>NUCLEOTIDE SEQUENCE [LARGE SCALE GENOMIC DNA]</scope>
    <source>
        <strain evidence="5 8">DSM 28816</strain>
    </source>
</reference>
<dbReference type="InterPro" id="IPR025997">
    <property type="entry name" value="SBP_2_dom"/>
</dbReference>
<dbReference type="GO" id="GO:0030246">
    <property type="term" value="F:carbohydrate binding"/>
    <property type="evidence" value="ECO:0007669"/>
    <property type="project" value="UniProtKB-ARBA"/>
</dbReference>
<feature type="domain" description="Periplasmic binding protein" evidence="4">
    <location>
        <begin position="71"/>
        <end position="321"/>
    </location>
</feature>
<name>A0A255I1Y0_9FIRM</name>
<sequence length="361" mass="39933">MSLSTNKYSKIRKVNQLLFCIDLLLFIVVMAASGWSKVANITRTISNQTTTTNTQTYDSAKQYTIGWSSFDNRIEHFYTIQEGVLDKAEELGIRVVTHDEKSNTTEMVSGVTQLLQQDIDALVISPYNPEVLSDIVKQAKEKGIPVIVVDVGTGGSEVDASILSDSFGGGVLAGEYAIRLIKEYQLTSKNAAIIQVKESSEFARRRGEGFKNVMQEAGFNIATIINAESERENAYRAMKELLETYGDDIAVVFTENDPMALGAAQAIDEVGKKGQIMVIGFNGDPTAIQAIKEGYMQGTIAQRPYEMGQLGVELVYTLLTNGEITYDDSEKKELYTEIYLIDQTGKPHIDNGATYQFINYQ</sequence>
<dbReference type="OrthoDB" id="569491at2"/>
<keyword evidence="7" id="KW-1185">Reference proteome</keyword>
<reference evidence="6 7" key="1">
    <citation type="journal article" date="2017" name="Genome Announc.">
        <title>Draft Genome Sequence of a Sporulating and Motile Strain of Lachnotalea glycerini Isolated from Water in Quebec City, Canada.</title>
        <authorList>
            <person name="Maheux A.F."/>
            <person name="Boudreau D.K."/>
            <person name="Berube E."/>
            <person name="Boissinot M."/>
            <person name="Raymond F."/>
            <person name="Brodeur S."/>
            <person name="Corbeil J."/>
            <person name="Isabel S."/>
            <person name="Omar R.F."/>
            <person name="Bergeron M.G."/>
        </authorList>
    </citation>
    <scope>NUCLEOTIDE SEQUENCE [LARGE SCALE GENOMIC DNA]</scope>
    <source>
        <strain evidence="6 7">CCRI-19302</strain>
    </source>
</reference>
<evidence type="ECO:0000259" key="4">
    <source>
        <dbReference type="Pfam" id="PF13407"/>
    </source>
</evidence>
<evidence type="ECO:0000313" key="7">
    <source>
        <dbReference type="Proteomes" id="UP000216411"/>
    </source>
</evidence>
<dbReference type="EMBL" id="QICS01000004">
    <property type="protein sequence ID" value="PXV91044.1"/>
    <property type="molecule type" value="Genomic_DNA"/>
</dbReference>
<dbReference type="EMBL" id="NOKA02000085">
    <property type="protein sequence ID" value="RDY28458.1"/>
    <property type="molecule type" value="Genomic_DNA"/>
</dbReference>
<dbReference type="RefSeq" id="WP_094380220.1">
    <property type="nucleotide sequence ID" value="NZ_NOKA02000085.1"/>
</dbReference>
<dbReference type="SUPFAM" id="SSF53822">
    <property type="entry name" value="Periplasmic binding protein-like I"/>
    <property type="match status" value="1"/>
</dbReference>
<evidence type="ECO:0000313" key="5">
    <source>
        <dbReference type="EMBL" id="PXV91044.1"/>
    </source>
</evidence>
<organism evidence="5 8">
    <name type="scientific">Lachnotalea glycerini</name>
    <dbReference type="NCBI Taxonomy" id="1763509"/>
    <lineage>
        <taxon>Bacteria</taxon>
        <taxon>Bacillati</taxon>
        <taxon>Bacillota</taxon>
        <taxon>Clostridia</taxon>
        <taxon>Lachnospirales</taxon>
        <taxon>Lachnospiraceae</taxon>
        <taxon>Lachnotalea</taxon>
    </lineage>
</organism>
<evidence type="ECO:0000256" key="2">
    <source>
        <dbReference type="ARBA" id="ARBA00007639"/>
    </source>
</evidence>
<evidence type="ECO:0000313" key="8">
    <source>
        <dbReference type="Proteomes" id="UP000247523"/>
    </source>
</evidence>
<comment type="subcellular location">
    <subcellularLocation>
        <location evidence="1">Cell envelope</location>
    </subcellularLocation>
</comment>
<proteinExistence type="inferred from homology"/>
<accession>A0A255I1Y0</accession>
<dbReference type="Gene3D" id="3.40.50.2300">
    <property type="match status" value="2"/>
</dbReference>
<reference evidence="6" key="3">
    <citation type="submission" date="2018-07" db="EMBL/GenBank/DDBJ databases">
        <authorList>
            <person name="Quirk P.G."/>
            <person name="Krulwich T.A."/>
        </authorList>
    </citation>
    <scope>NUCLEOTIDE SEQUENCE</scope>
    <source>
        <strain evidence="6">CCRI-19302</strain>
    </source>
</reference>
<comment type="similarity">
    <text evidence="2">Belongs to the bacterial solute-binding protein 2 family.</text>
</comment>
<dbReference type="Proteomes" id="UP000216411">
    <property type="component" value="Unassembled WGS sequence"/>
</dbReference>
<comment type="caution">
    <text evidence="5">The sequence shown here is derived from an EMBL/GenBank/DDBJ whole genome shotgun (WGS) entry which is preliminary data.</text>
</comment>
<dbReference type="PANTHER" id="PTHR46847">
    <property type="entry name" value="D-ALLOSE-BINDING PERIPLASMIC PROTEIN-RELATED"/>
    <property type="match status" value="1"/>
</dbReference>
<protein>
    <submittedName>
        <fullName evidence="5">Ribose transport system substrate-binding protein</fullName>
    </submittedName>
    <submittedName>
        <fullName evidence="6">Sugar ABC transporter substrate-binding protein</fullName>
    </submittedName>
</protein>
<gene>
    <name evidence="5" type="ORF">C8E03_10451</name>
    <name evidence="6" type="ORF">CG710_019610</name>
</gene>
<evidence type="ECO:0000313" key="6">
    <source>
        <dbReference type="EMBL" id="RDY28458.1"/>
    </source>
</evidence>
<evidence type="ECO:0000256" key="3">
    <source>
        <dbReference type="ARBA" id="ARBA00022729"/>
    </source>
</evidence>